<reference evidence="4 5" key="1">
    <citation type="submission" date="2023-03" db="EMBL/GenBank/DDBJ databases">
        <title>High-quality genome of Scylla paramamosain provides insights in environmental adaptation.</title>
        <authorList>
            <person name="Zhang L."/>
        </authorList>
    </citation>
    <scope>NUCLEOTIDE SEQUENCE [LARGE SCALE GENOMIC DNA]</scope>
    <source>
        <strain evidence="4">LZ_2023a</strain>
        <tissue evidence="4">Muscle</tissue>
    </source>
</reference>
<dbReference type="PANTHER" id="PTHR11783">
    <property type="entry name" value="SULFOTRANSFERASE SULT"/>
    <property type="match status" value="1"/>
</dbReference>
<dbReference type="InterPro" id="IPR000863">
    <property type="entry name" value="Sulfotransferase_dom"/>
</dbReference>
<name>A0AAW0SA64_SCYPA</name>
<evidence type="ECO:0000313" key="5">
    <source>
        <dbReference type="Proteomes" id="UP001487740"/>
    </source>
</evidence>
<dbReference type="InterPro" id="IPR027417">
    <property type="entry name" value="P-loop_NTPase"/>
</dbReference>
<dbReference type="GO" id="GO:0008146">
    <property type="term" value="F:sulfotransferase activity"/>
    <property type="evidence" value="ECO:0007669"/>
    <property type="project" value="InterPro"/>
</dbReference>
<keyword evidence="2" id="KW-0808">Transferase</keyword>
<dbReference type="Gene3D" id="3.40.50.300">
    <property type="entry name" value="P-loop containing nucleotide triphosphate hydrolases"/>
    <property type="match status" value="1"/>
</dbReference>
<sequence length="172" mass="20161">MSDENVQHLPEEQQQELKSKFLGLRQGLVAVVYVARNPRDVCVSYYHHQKSLKVAEFIGDFPDFVDLWCRDLCLQAPYWDHLMEAWERRQHPNFLFLFYEDMKENLMKELKRLDAFLGTGLTEDQLRQVAEHTGILHMKNRSSVNPGSSSYSEQALKEGRRDFIRKGKCGNP</sequence>
<dbReference type="AlphaFoldDB" id="A0AAW0SA64"/>
<evidence type="ECO:0000259" key="3">
    <source>
        <dbReference type="Pfam" id="PF00685"/>
    </source>
</evidence>
<proteinExistence type="inferred from homology"/>
<evidence type="ECO:0000256" key="2">
    <source>
        <dbReference type="ARBA" id="ARBA00022679"/>
    </source>
</evidence>
<comment type="similarity">
    <text evidence="1">Belongs to the sulfotransferase 1 family.</text>
</comment>
<feature type="domain" description="Sulfotransferase" evidence="3">
    <location>
        <begin position="31"/>
        <end position="170"/>
    </location>
</feature>
<gene>
    <name evidence="4" type="ORF">O3P69_016231</name>
</gene>
<keyword evidence="5" id="KW-1185">Reference proteome</keyword>
<dbReference type="Pfam" id="PF00685">
    <property type="entry name" value="Sulfotransfer_1"/>
    <property type="match status" value="1"/>
</dbReference>
<dbReference type="Proteomes" id="UP001487740">
    <property type="component" value="Unassembled WGS sequence"/>
</dbReference>
<comment type="caution">
    <text evidence="4">The sequence shown here is derived from an EMBL/GenBank/DDBJ whole genome shotgun (WGS) entry which is preliminary data.</text>
</comment>
<accession>A0AAW0SA64</accession>
<protein>
    <recommendedName>
        <fullName evidence="3">Sulfotransferase domain-containing protein</fullName>
    </recommendedName>
</protein>
<organism evidence="4 5">
    <name type="scientific">Scylla paramamosain</name>
    <name type="common">Mud crab</name>
    <dbReference type="NCBI Taxonomy" id="85552"/>
    <lineage>
        <taxon>Eukaryota</taxon>
        <taxon>Metazoa</taxon>
        <taxon>Ecdysozoa</taxon>
        <taxon>Arthropoda</taxon>
        <taxon>Crustacea</taxon>
        <taxon>Multicrustacea</taxon>
        <taxon>Malacostraca</taxon>
        <taxon>Eumalacostraca</taxon>
        <taxon>Eucarida</taxon>
        <taxon>Decapoda</taxon>
        <taxon>Pleocyemata</taxon>
        <taxon>Brachyura</taxon>
        <taxon>Eubrachyura</taxon>
        <taxon>Portunoidea</taxon>
        <taxon>Portunidae</taxon>
        <taxon>Portuninae</taxon>
        <taxon>Scylla</taxon>
    </lineage>
</organism>
<dbReference type="SUPFAM" id="SSF52540">
    <property type="entry name" value="P-loop containing nucleoside triphosphate hydrolases"/>
    <property type="match status" value="1"/>
</dbReference>
<evidence type="ECO:0000313" key="4">
    <source>
        <dbReference type="EMBL" id="KAK8371771.1"/>
    </source>
</evidence>
<evidence type="ECO:0000256" key="1">
    <source>
        <dbReference type="ARBA" id="ARBA00005771"/>
    </source>
</evidence>
<dbReference type="EMBL" id="JARAKH010006408">
    <property type="protein sequence ID" value="KAK8371771.1"/>
    <property type="molecule type" value="Genomic_DNA"/>
</dbReference>